<evidence type="ECO:0000313" key="2">
    <source>
        <dbReference type="Proteomes" id="UP000294299"/>
    </source>
</evidence>
<dbReference type="GeneID" id="39421670"/>
<keyword evidence="2" id="KW-1185">Reference proteome</keyword>
<accession>A0A484IDC3</accession>
<gene>
    <name evidence="1" type="ORF">NFRAN_2484</name>
</gene>
<dbReference type="AlphaFoldDB" id="A0A484IDC3"/>
<name>A0A484IDC3_9ARCH</name>
<dbReference type="RefSeq" id="WP_134484908.1">
    <property type="nucleotide sequence ID" value="NZ_LR216287.1"/>
</dbReference>
<reference evidence="1 2" key="1">
    <citation type="submission" date="2019-02" db="EMBL/GenBank/DDBJ databases">
        <authorList>
            <person name="Lehtovirta-Morley E L."/>
        </authorList>
    </citation>
    <scope>NUCLEOTIDE SEQUENCE [LARGE SCALE GENOMIC DNA]</scope>
    <source>
        <strain evidence="1">NFRAN1</strain>
    </source>
</reference>
<evidence type="ECO:0000313" key="1">
    <source>
        <dbReference type="EMBL" id="VFJ14806.1"/>
    </source>
</evidence>
<organism evidence="1 2">
    <name type="scientific">Candidatus Nitrosocosmicus franklandianus</name>
    <dbReference type="NCBI Taxonomy" id="1798806"/>
    <lineage>
        <taxon>Archaea</taxon>
        <taxon>Nitrososphaerota</taxon>
        <taxon>Nitrososphaeria</taxon>
        <taxon>Nitrososphaerales</taxon>
        <taxon>Nitrososphaeraceae</taxon>
        <taxon>Candidatus Nitrosocosmicus</taxon>
    </lineage>
</organism>
<sequence length="128" mass="13938">MNYYSSQKYMQRKILFSLAILPLLLISGSVTVFGQANITNATSALNQTEVSSNPNNEIIQLIDSGIASINNGDNDGAKKSFYQAELALEDKPDLSSVEKQIEASLKALKDSDTKASIMHAEEAKKNLI</sequence>
<dbReference type="KEGG" id="nfn:NFRAN_2484"/>
<dbReference type="Proteomes" id="UP000294299">
    <property type="component" value="Chromosome NFRAN"/>
</dbReference>
<dbReference type="EMBL" id="LR216287">
    <property type="protein sequence ID" value="VFJ14806.1"/>
    <property type="molecule type" value="Genomic_DNA"/>
</dbReference>
<dbReference type="OrthoDB" id="13163at2157"/>
<proteinExistence type="predicted"/>
<protein>
    <submittedName>
        <fullName evidence="1">Uncharacterized protein</fullName>
    </submittedName>
</protein>